<dbReference type="Pfam" id="PF00178">
    <property type="entry name" value="Ets"/>
    <property type="match status" value="1"/>
</dbReference>
<dbReference type="PANTHER" id="PTHR11849">
    <property type="entry name" value="ETS"/>
    <property type="match status" value="1"/>
</dbReference>
<evidence type="ECO:0000256" key="1">
    <source>
        <dbReference type="ARBA" id="ARBA00005562"/>
    </source>
</evidence>
<keyword evidence="3" id="KW-0539">Nucleus</keyword>
<comment type="caution">
    <text evidence="4">The sequence shown here is derived from an EMBL/GenBank/DDBJ whole genome shotgun (WGS) entry which is preliminary data.</text>
</comment>
<comment type="similarity">
    <text evidence="1 3">Belongs to the ETS family.</text>
</comment>
<keyword evidence="5" id="KW-1185">Reference proteome</keyword>
<reference evidence="4" key="1">
    <citation type="submission" date="2020-04" db="EMBL/GenBank/DDBJ databases">
        <authorList>
            <person name="Alioto T."/>
            <person name="Alioto T."/>
            <person name="Gomez Garrido J."/>
        </authorList>
    </citation>
    <scope>NUCLEOTIDE SEQUENCE</scope>
    <source>
        <strain evidence="4">A484AB</strain>
    </source>
</reference>
<dbReference type="GO" id="GO:0043565">
    <property type="term" value="F:sequence-specific DNA binding"/>
    <property type="evidence" value="ECO:0007669"/>
    <property type="project" value="InterPro"/>
</dbReference>
<dbReference type="AlphaFoldDB" id="A0A7D9HC80"/>
<protein>
    <submittedName>
        <fullName evidence="4">ETS-related transcription factor Elf-4-like</fullName>
    </submittedName>
</protein>
<keyword evidence="2 3" id="KW-0238">DNA-binding</keyword>
<dbReference type="PRINTS" id="PR00454">
    <property type="entry name" value="ETSDOMAIN"/>
</dbReference>
<dbReference type="SMART" id="SM00413">
    <property type="entry name" value="ETS"/>
    <property type="match status" value="1"/>
</dbReference>
<evidence type="ECO:0000313" key="5">
    <source>
        <dbReference type="Proteomes" id="UP001152795"/>
    </source>
</evidence>
<proteinExistence type="inferred from homology"/>
<dbReference type="GO" id="GO:0005634">
    <property type="term" value="C:nucleus"/>
    <property type="evidence" value="ECO:0007669"/>
    <property type="project" value="UniProtKB-SubCell"/>
</dbReference>
<dbReference type="Proteomes" id="UP001152795">
    <property type="component" value="Unassembled WGS sequence"/>
</dbReference>
<comment type="subcellular location">
    <subcellularLocation>
        <location evidence="3">Nucleus</location>
    </subcellularLocation>
</comment>
<evidence type="ECO:0000313" key="4">
    <source>
        <dbReference type="EMBL" id="CAB3979191.1"/>
    </source>
</evidence>
<gene>
    <name evidence="4" type="ORF">PACLA_8A032784</name>
</gene>
<dbReference type="InterPro" id="IPR036388">
    <property type="entry name" value="WH-like_DNA-bd_sf"/>
</dbReference>
<dbReference type="SUPFAM" id="SSF46785">
    <property type="entry name" value="Winged helix' DNA-binding domain"/>
    <property type="match status" value="1"/>
</dbReference>
<dbReference type="GO" id="GO:0000981">
    <property type="term" value="F:DNA-binding transcription factor activity, RNA polymerase II-specific"/>
    <property type="evidence" value="ECO:0007669"/>
    <property type="project" value="TreeGrafter"/>
</dbReference>
<dbReference type="GO" id="GO:0030154">
    <property type="term" value="P:cell differentiation"/>
    <property type="evidence" value="ECO:0007669"/>
    <property type="project" value="TreeGrafter"/>
</dbReference>
<dbReference type="InterPro" id="IPR000418">
    <property type="entry name" value="Ets_dom"/>
</dbReference>
<dbReference type="InterPro" id="IPR036390">
    <property type="entry name" value="WH_DNA-bd_sf"/>
</dbReference>
<dbReference type="EMBL" id="CACRXK020000175">
    <property type="protein sequence ID" value="CAB3979191.1"/>
    <property type="molecule type" value="Genomic_DNA"/>
</dbReference>
<dbReference type="PROSITE" id="PS00345">
    <property type="entry name" value="ETS_DOMAIN_1"/>
    <property type="match status" value="1"/>
</dbReference>
<dbReference type="InterPro" id="IPR046328">
    <property type="entry name" value="ETS_fam"/>
</dbReference>
<dbReference type="Gene3D" id="1.10.10.10">
    <property type="entry name" value="Winged helix-like DNA-binding domain superfamily/Winged helix DNA-binding domain"/>
    <property type="match status" value="1"/>
</dbReference>
<evidence type="ECO:0000256" key="3">
    <source>
        <dbReference type="RuleBase" id="RU004019"/>
    </source>
</evidence>
<evidence type="ECO:0000256" key="2">
    <source>
        <dbReference type="ARBA" id="ARBA00023125"/>
    </source>
</evidence>
<accession>A0A7D9HC80</accession>
<sequence length="145" mass="17082">MLASHTFKPRAQYKQANHAGPILAARTSIYLWEFLLEILEDPECASIVRWTDKAKGEFEFLNISEVARQWGIVKRRPNMDKIKMCRAMRYYYKKDIIQKVKGRHFVYKFLQLPYNHPVLPSPSPPPQEFAERRSVICYTSSWSGE</sequence>
<name>A0A7D9HC80_PARCT</name>
<dbReference type="PROSITE" id="PS50061">
    <property type="entry name" value="ETS_DOMAIN_3"/>
    <property type="match status" value="1"/>
</dbReference>
<organism evidence="4 5">
    <name type="scientific">Paramuricea clavata</name>
    <name type="common">Red gorgonian</name>
    <name type="synonym">Violescent sea-whip</name>
    <dbReference type="NCBI Taxonomy" id="317549"/>
    <lineage>
        <taxon>Eukaryota</taxon>
        <taxon>Metazoa</taxon>
        <taxon>Cnidaria</taxon>
        <taxon>Anthozoa</taxon>
        <taxon>Octocorallia</taxon>
        <taxon>Malacalcyonacea</taxon>
        <taxon>Plexauridae</taxon>
        <taxon>Paramuricea</taxon>
    </lineage>
</organism>